<dbReference type="OrthoDB" id="8184047at2759"/>
<keyword evidence="2" id="KW-1185">Reference proteome</keyword>
<name>A0A183GWD8_HELPZ</name>
<evidence type="ECO:0000313" key="1">
    <source>
        <dbReference type="EMBL" id="VDP60408.1"/>
    </source>
</evidence>
<proteinExistence type="predicted"/>
<accession>A0A3P8FL74</accession>
<organism evidence="2 3">
    <name type="scientific">Heligmosomoides polygyrus</name>
    <name type="common">Parasitic roundworm</name>
    <dbReference type="NCBI Taxonomy" id="6339"/>
    <lineage>
        <taxon>Eukaryota</taxon>
        <taxon>Metazoa</taxon>
        <taxon>Ecdysozoa</taxon>
        <taxon>Nematoda</taxon>
        <taxon>Chromadorea</taxon>
        <taxon>Rhabditida</taxon>
        <taxon>Rhabditina</taxon>
        <taxon>Rhabditomorpha</taxon>
        <taxon>Strongyloidea</taxon>
        <taxon>Heligmosomidae</taxon>
        <taxon>Heligmosomoides</taxon>
    </lineage>
</organism>
<protein>
    <submittedName>
        <fullName evidence="3">C2H2-type domain-containing protein</fullName>
    </submittedName>
</protein>
<dbReference type="EMBL" id="UZAH01041594">
    <property type="protein sequence ID" value="VDP60408.1"/>
    <property type="molecule type" value="Genomic_DNA"/>
</dbReference>
<evidence type="ECO:0000313" key="2">
    <source>
        <dbReference type="Proteomes" id="UP000050761"/>
    </source>
</evidence>
<dbReference type="AlphaFoldDB" id="A0A183GWD8"/>
<reference evidence="3" key="2">
    <citation type="submission" date="2019-09" db="UniProtKB">
        <authorList>
            <consortium name="WormBaseParasite"/>
        </authorList>
    </citation>
    <scope>IDENTIFICATION</scope>
</reference>
<gene>
    <name evidence="1" type="ORF">HPBE_LOCUS27007</name>
</gene>
<dbReference type="Proteomes" id="UP000050761">
    <property type="component" value="Unassembled WGS sequence"/>
</dbReference>
<dbReference type="WBParaSite" id="HPBE_0002700801-mRNA-1">
    <property type="protein sequence ID" value="HPBE_0002700801-mRNA-1"/>
    <property type="gene ID" value="HPBE_0002700801"/>
</dbReference>
<accession>A0A183GWD8</accession>
<evidence type="ECO:0000313" key="3">
    <source>
        <dbReference type="WBParaSite" id="HPBE_0002700801-mRNA-1"/>
    </source>
</evidence>
<reference evidence="1 2" key="1">
    <citation type="submission" date="2018-11" db="EMBL/GenBank/DDBJ databases">
        <authorList>
            <consortium name="Pathogen Informatics"/>
        </authorList>
    </citation>
    <scope>NUCLEOTIDE SEQUENCE [LARGE SCALE GENOMIC DNA]</scope>
</reference>
<sequence>MIAAMDDLLEVQGGERNNVKLGSGVRQTVSDICAKYDVKKFYYCNYCDGILPSKSALCSNGGCRLQDAPCKMSRRQARTQLATVKIYPQLVEVLRTTIDTLAKVHENIHCQFPSSPTTRELSGFELYKRDIESLEDFRQLHINVILTASFDGVRLKKLKRSEAWPFYLRLEGLPFVEKHKFENVLIGALLFIRKSPTEAILGEMVNLTEGRPKNGMVPTLPDDRRTRESILADADARTNGLSGRTAMMEIIGLERCHPESLHLLDERITTDLFKGRTAMMEIIGLERCHPESLHLLDEGITTDLLKELFTTKGRAHEFRVRREDLNSITCCLERLKNYTYASKMILGIEDFSMITGSEKRGSRTKLQLMEVLLPIVAAQKMCRELVACSAILIYWILMRMLGITHRYDTDLAAIRDIATNMKYLWVEVSQLLFTLKVHVLLDHAILEDLLKKGSPTHWSSAGFESLHRWLQLRVDQCTTNCADGIIQRFLARRELINSLKGETKRTNNPCFRKPLERMSSGAKARFPPPSVLLRNGWYIPRSSEVLFTSLLPEHKSFLERYMSRYNFSSRAVHKNEVFVSKYYWSQSSDTSASCVAFANEEHDIVFANIVLFVHDTIYDNLLVLVEEMQTDDPFRDLAQSLRNCDHPATLRALSAVHTVQRFNKFFMQVSGCELRMRNGFEIQECHVTRIAWLNVCPPLLESSNGGPTFNQAIHSAITTTAPMDHSYVAMEEAMDKAS</sequence>